<evidence type="ECO:0000313" key="1">
    <source>
        <dbReference type="EMBL" id="QQB32803.1"/>
    </source>
</evidence>
<protein>
    <submittedName>
        <fullName evidence="1">Uncharacterized protein</fullName>
    </submittedName>
</protein>
<dbReference type="EMBL" id="CP065997">
    <property type="protein sequence ID" value="QQB32803.1"/>
    <property type="molecule type" value="Genomic_DNA"/>
</dbReference>
<proteinExistence type="predicted"/>
<reference evidence="1 2" key="1">
    <citation type="submission" date="2020-12" db="EMBL/GenBank/DDBJ databases">
        <title>FDA dAtabase for Regulatory Grade micrObial Sequences (FDA-ARGOS): Supporting development and validation of Infectious Disease Dx tests.</title>
        <authorList>
            <person name="Sproer C."/>
            <person name="Gronow S."/>
            <person name="Severitt S."/>
            <person name="Schroder I."/>
            <person name="Tallon L."/>
            <person name="Sadzewicz L."/>
            <person name="Zhao X."/>
            <person name="Boylan J."/>
            <person name="Ott S."/>
            <person name="Bowen H."/>
            <person name="Vavikolanu K."/>
            <person name="Mehta A."/>
            <person name="Aluvathingal J."/>
            <person name="Nadendla S."/>
            <person name="Lowell S."/>
            <person name="Myers T."/>
            <person name="Yan Y."/>
            <person name="Sichtig H."/>
        </authorList>
    </citation>
    <scope>NUCLEOTIDE SEQUENCE [LARGE SCALE GENOMIC DNA]</scope>
    <source>
        <strain evidence="1 2">FDAARGOS_1050</strain>
    </source>
</reference>
<sequence length="59" mass="6336">MVTIEPGKTYKLQGPKGKPPIEVTVTAVKPRGRGHSVEHLVGKKKLVCGLGKFQAQLAQ</sequence>
<name>A0A7T4AZA0_9BURK</name>
<evidence type="ECO:0000313" key="2">
    <source>
        <dbReference type="Proteomes" id="UP000595231"/>
    </source>
</evidence>
<dbReference type="RefSeq" id="WP_198483303.1">
    <property type="nucleotide sequence ID" value="NZ_CP065997.1"/>
</dbReference>
<gene>
    <name evidence="1" type="ORF">I6I07_19345</name>
</gene>
<dbReference type="AlphaFoldDB" id="A0A7T4AZA0"/>
<organism evidence="1 2">
    <name type="scientific">Achromobacter deleyi</name>
    <dbReference type="NCBI Taxonomy" id="1353891"/>
    <lineage>
        <taxon>Bacteria</taxon>
        <taxon>Pseudomonadati</taxon>
        <taxon>Pseudomonadota</taxon>
        <taxon>Betaproteobacteria</taxon>
        <taxon>Burkholderiales</taxon>
        <taxon>Alcaligenaceae</taxon>
        <taxon>Achromobacter</taxon>
    </lineage>
</organism>
<accession>A0A7T4AZA0</accession>
<dbReference type="Proteomes" id="UP000595231">
    <property type="component" value="Chromosome"/>
</dbReference>